<reference evidence="2 3" key="1">
    <citation type="submission" date="2014-12" db="EMBL/GenBank/DDBJ databases">
        <title>Mercury Reductase activity and rhizosphere competence traits in the genome of root associated Photobacterium halotolerans MELD1.</title>
        <authorList>
            <person name="Mathew D.C."/>
            <person name="Huang C.-C."/>
        </authorList>
    </citation>
    <scope>NUCLEOTIDE SEQUENCE [LARGE SCALE GENOMIC DNA]</scope>
    <source>
        <strain evidence="2 3">MELD1</strain>
    </source>
</reference>
<accession>A0A0F5VBS1</accession>
<dbReference type="Pfam" id="PF10995">
    <property type="entry name" value="CBP_BcsE"/>
    <property type="match status" value="1"/>
</dbReference>
<dbReference type="Proteomes" id="UP000033633">
    <property type="component" value="Unassembled WGS sequence"/>
</dbReference>
<dbReference type="AlphaFoldDB" id="A0A0F5VBS1"/>
<comment type="caution">
    <text evidence="2">The sequence shown here is derived from an EMBL/GenBank/DDBJ whole genome shotgun (WGS) entry which is preliminary data.</text>
</comment>
<evidence type="ECO:0000313" key="3">
    <source>
        <dbReference type="Proteomes" id="UP000033633"/>
    </source>
</evidence>
<sequence>MEINNFPSLYVNLFDQKTLAIDYLKSIIKQNKNNQFTSFANKDNFYSGLNTEQGEQLASTLKEKCKRRLFLNRNKTKNGIHFHLLLDDILKLKGVKKSLVILFVPDIFFTHINKDNLTIVLNKLNAYATQHELSIQLLIYGSVTASSFTPALLSLNRHLTGLASMTMISDNKYSYQVHFWADPDGIQSDRRFVLQKTAQDALAEVQVSAPGMPAFSNPHDSTLIIMSQDVLDEDIPHPAHVQLAANNAAIIRDPQIPHAATVILSCQSPEAVRQLAADCLHLRQQAGPQLKIIIREVRQCLRYADETFLLLAGVNLIVPYHLPFLRMMSQVEAMQGQYMTRPLPDNTEELLFHDPNYHARGYLDNQTFIQYCHTVMQQFTSPRLGVVLIQLKLLSGMQPEECLRLCHIRRDGDVITACNHALYVLFSAIRQTDIQTALNHIFDVPVRDLFRAVHIITTPYELEQELEVIDKEALPVSAEIKKITTEPAIFAATGNRQPEAAALFATPKPIRFKGES</sequence>
<dbReference type="EMBL" id="JWYV01000010">
    <property type="protein sequence ID" value="KKC99553.1"/>
    <property type="molecule type" value="Genomic_DNA"/>
</dbReference>
<dbReference type="STRING" id="265726.KY46_12760"/>
<dbReference type="InterPro" id="IPR017745">
    <property type="entry name" value="BcsE"/>
</dbReference>
<protein>
    <recommendedName>
        <fullName evidence="1">Cellulose biosynthesis protein BcsE</fullName>
    </recommendedName>
</protein>
<gene>
    <name evidence="2" type="ORF">KY46_12760</name>
</gene>
<organism evidence="2 3">
    <name type="scientific">Photobacterium halotolerans</name>
    <dbReference type="NCBI Taxonomy" id="265726"/>
    <lineage>
        <taxon>Bacteria</taxon>
        <taxon>Pseudomonadati</taxon>
        <taxon>Pseudomonadota</taxon>
        <taxon>Gammaproteobacteria</taxon>
        <taxon>Vibrionales</taxon>
        <taxon>Vibrionaceae</taxon>
        <taxon>Photobacterium</taxon>
    </lineage>
</organism>
<evidence type="ECO:0000313" key="2">
    <source>
        <dbReference type="EMBL" id="KKC99553.1"/>
    </source>
</evidence>
<dbReference type="NCBIfam" id="TIGR03369">
    <property type="entry name" value="cellulose_bcsE"/>
    <property type="match status" value="1"/>
</dbReference>
<dbReference type="PATRIC" id="fig|265726.11.peg.766"/>
<evidence type="ECO:0000256" key="1">
    <source>
        <dbReference type="NCBIfam" id="TIGR03369"/>
    </source>
</evidence>
<keyword evidence="3" id="KW-1185">Reference proteome</keyword>
<dbReference type="GO" id="GO:0035438">
    <property type="term" value="F:cyclic-di-GMP binding"/>
    <property type="evidence" value="ECO:0007669"/>
    <property type="project" value="InterPro"/>
</dbReference>
<name>A0A0F5VBS1_9GAMM</name>
<proteinExistence type="predicted"/>